<proteinExistence type="predicted"/>
<dbReference type="Proteomes" id="UP000322025">
    <property type="component" value="Unassembled WGS sequence"/>
</dbReference>
<dbReference type="Pfam" id="PF05709">
    <property type="entry name" value="Sipho_tail"/>
    <property type="match status" value="1"/>
</dbReference>
<dbReference type="AlphaFoldDB" id="A0A5M9HYQ8"/>
<keyword evidence="3" id="KW-1185">Reference proteome</keyword>
<dbReference type="InterPro" id="IPR008841">
    <property type="entry name" value="Siphovirus-type_tail_N"/>
</dbReference>
<gene>
    <name evidence="2" type="ORF">FNY66_04485</name>
</gene>
<dbReference type="OrthoDB" id="3078561at2"/>
<dbReference type="EMBL" id="VMSO01000004">
    <property type="protein sequence ID" value="KAA8502010.1"/>
    <property type="molecule type" value="Genomic_DNA"/>
</dbReference>
<comment type="caution">
    <text evidence="2">The sequence shown here is derived from an EMBL/GenBank/DDBJ whole genome shotgun (WGS) entry which is preliminary data.</text>
</comment>
<reference evidence="2" key="1">
    <citation type="submission" date="2019-07" db="EMBL/GenBank/DDBJ databases">
        <authorList>
            <person name="Wongkuna S."/>
            <person name="Scaria J."/>
        </authorList>
    </citation>
    <scope>NUCLEOTIDE SEQUENCE [LARGE SCALE GENOMIC DNA]</scope>
    <source>
        <strain evidence="2">SW178</strain>
    </source>
</reference>
<evidence type="ECO:0000259" key="1">
    <source>
        <dbReference type="Pfam" id="PF05709"/>
    </source>
</evidence>
<accession>A0A5M9HYQ8</accession>
<protein>
    <recommendedName>
        <fullName evidence="1">Siphovirus-type tail component RIFT-related domain-containing protein</fullName>
    </recommendedName>
</protein>
<dbReference type="NCBIfam" id="TIGR01633">
    <property type="entry name" value="phi3626_gp14_N"/>
    <property type="match status" value="1"/>
</dbReference>
<dbReference type="Gene3D" id="2.40.30.200">
    <property type="match status" value="1"/>
</dbReference>
<organism evidence="2 3">
    <name type="scientific">Mediterraneibacter catenae</name>
    <dbReference type="NCBI Taxonomy" id="2594882"/>
    <lineage>
        <taxon>Bacteria</taxon>
        <taxon>Bacillati</taxon>
        <taxon>Bacillota</taxon>
        <taxon>Clostridia</taxon>
        <taxon>Lachnospirales</taxon>
        <taxon>Lachnospiraceae</taxon>
        <taxon>Mediterraneibacter</taxon>
    </lineage>
</organism>
<dbReference type="InterPro" id="IPR006520">
    <property type="entry name" value="Dit_BPSPP_N"/>
</dbReference>
<name>A0A5M9HYQ8_9FIRM</name>
<sequence length="690" mass="74428">MYDFIDVNEVQAGRKLPAEALQINGEYIENMIDGYRTLYVSGREAMSQELESYEVGVSDGAKLKSRRYPARMITVAYQLIAGSAEEFREKYNQLGGLLNTKDAELIFADEPDKYFTGTPEELGEVDPGRNSVIGEINFYCADPFKYSVVEYEAEPSLDEGSVLIDYNGTYKSYPTLEASFYSEDEASDDGETVEQLTGSGDCGYVAFFTEDEKIIQLGDPDEADAETAYKKSQTLINQKFMSSSAWGSAAKALWTANGGNVLPEGIVQTGSMAMKVASYAVPANPKSTSGTLLNNKQTSQSAPKFYYTVKAKTSGRTASTVKVTVTITASLKTSSSYFGNGYGLKASIYMGGSWHDVTLKKTSAHWRGKTGHTVNLSFTVSGLSAGTKSLTGIKFKVSRTDSYGSAGILGETACSNLAISDYVADVPETYYLAPSGYGSANGKYHGPSISRTIGADASGEAGAANFSLTYKQKMCIGNGSSDSKQLGAFQAQVSDSAGNVIAGVRIRKSTSGKSASVDYYVNGKMVKTGSVDLSYNNKSFGSKESSVKTSTIQKVGNKITFNIGGTANTFTDDDIQDVKAAKITFMLEQYSTSAALSYNGLYWAKFVKNNCNTLRDIPNKFSADDVVEADCKTATVRLNGVETPTLGALGNDWEDFVLTPGLNQIGLAYSEWVDPAHAPQFKVRYREVFL</sequence>
<evidence type="ECO:0000313" key="3">
    <source>
        <dbReference type="Proteomes" id="UP000322025"/>
    </source>
</evidence>
<feature type="domain" description="Siphovirus-type tail component RIFT-related" evidence="1">
    <location>
        <begin position="42"/>
        <end position="140"/>
    </location>
</feature>
<evidence type="ECO:0000313" key="2">
    <source>
        <dbReference type="EMBL" id="KAA8502010.1"/>
    </source>
</evidence>
<dbReference type="RefSeq" id="WP_150310404.1">
    <property type="nucleotide sequence ID" value="NZ_VMSO01000004.1"/>
</dbReference>